<keyword evidence="6" id="KW-1133">Transmembrane helix</keyword>
<proteinExistence type="inferred from homology"/>
<dbReference type="Proteomes" id="UP000554482">
    <property type="component" value="Unassembled WGS sequence"/>
</dbReference>
<keyword evidence="2" id="KW-1015">Disulfide bond</keyword>
<dbReference type="AlphaFoldDB" id="A0A7J6VGY5"/>
<evidence type="ECO:0000256" key="3">
    <source>
        <dbReference type="ARBA" id="ARBA00023180"/>
    </source>
</evidence>
<dbReference type="EMBL" id="JABWDY010032461">
    <property type="protein sequence ID" value="KAF5184163.1"/>
    <property type="molecule type" value="Genomic_DNA"/>
</dbReference>
<keyword evidence="6" id="KW-0472">Membrane</keyword>
<dbReference type="InterPro" id="IPR008972">
    <property type="entry name" value="Cupredoxin"/>
</dbReference>
<keyword evidence="6" id="KW-0812">Transmembrane</keyword>
<keyword evidence="1" id="KW-0732">Signal</keyword>
<dbReference type="SUPFAM" id="SSF49503">
    <property type="entry name" value="Cupredoxins"/>
    <property type="match status" value="1"/>
</dbReference>
<gene>
    <name evidence="8" type="ORF">FRX31_026247</name>
</gene>
<evidence type="ECO:0000256" key="4">
    <source>
        <dbReference type="ARBA" id="ARBA00035011"/>
    </source>
</evidence>
<protein>
    <submittedName>
        <fullName evidence="8">Early nodulin-like protein</fullName>
    </submittedName>
</protein>
<comment type="caution">
    <text evidence="8">The sequence shown here is derived from an EMBL/GenBank/DDBJ whole genome shotgun (WGS) entry which is preliminary data.</text>
</comment>
<dbReference type="PANTHER" id="PTHR33021">
    <property type="entry name" value="BLUE COPPER PROTEIN"/>
    <property type="match status" value="1"/>
</dbReference>
<dbReference type="InterPro" id="IPR039391">
    <property type="entry name" value="Phytocyanin-like"/>
</dbReference>
<accession>A0A7J6VGY5</accession>
<evidence type="ECO:0000256" key="1">
    <source>
        <dbReference type="ARBA" id="ARBA00022729"/>
    </source>
</evidence>
<dbReference type="GO" id="GO:0009055">
    <property type="term" value="F:electron transfer activity"/>
    <property type="evidence" value="ECO:0007669"/>
    <property type="project" value="InterPro"/>
</dbReference>
<dbReference type="PANTHER" id="PTHR33021:SF547">
    <property type="entry name" value="OS03G0758500 PROTEIN"/>
    <property type="match status" value="1"/>
</dbReference>
<evidence type="ECO:0000256" key="6">
    <source>
        <dbReference type="SAM" id="Phobius"/>
    </source>
</evidence>
<keyword evidence="3" id="KW-0325">Glycoprotein</keyword>
<reference evidence="8 9" key="1">
    <citation type="submission" date="2020-06" db="EMBL/GenBank/DDBJ databases">
        <title>Transcriptomic and genomic resources for Thalictrum thalictroides and T. hernandezii: Facilitating candidate gene discovery in an emerging model plant lineage.</title>
        <authorList>
            <person name="Arias T."/>
            <person name="Riano-Pachon D.M."/>
            <person name="Di Stilio V.S."/>
        </authorList>
    </citation>
    <scope>NUCLEOTIDE SEQUENCE [LARGE SCALE GENOMIC DNA]</scope>
    <source>
        <strain evidence="9">cv. WT478/WT964</strain>
        <tissue evidence="8">Leaves</tissue>
    </source>
</reference>
<evidence type="ECO:0000256" key="2">
    <source>
        <dbReference type="ARBA" id="ARBA00023157"/>
    </source>
</evidence>
<feature type="transmembrane region" description="Helical" evidence="6">
    <location>
        <begin position="139"/>
        <end position="158"/>
    </location>
</feature>
<comment type="similarity">
    <text evidence="4">Belongs to the early nodulin-like (ENODL) family.</text>
</comment>
<name>A0A7J6VGY5_THATH</name>
<dbReference type="GO" id="GO:0005886">
    <property type="term" value="C:plasma membrane"/>
    <property type="evidence" value="ECO:0007669"/>
    <property type="project" value="TreeGrafter"/>
</dbReference>
<dbReference type="PROSITE" id="PS51485">
    <property type="entry name" value="PHYTOCYANIN"/>
    <property type="match status" value="1"/>
</dbReference>
<dbReference type="Pfam" id="PF02298">
    <property type="entry name" value="Cu_bind_like"/>
    <property type="match status" value="1"/>
</dbReference>
<sequence length="161" mass="17996">MAIGNAVAIQQSVSGLMHNVGGTKQEGWKPGRNYTEWSMKERFYVGEWLYFGYQKNMYSVLQVNHTDYENCNSDNPVFKVTGGAGRDVFQLNHSITYYFISGGGYCYHGMKLAVLVQNPPQPPAQAPLPSPKNSSPSNYGTTSVIVPISLVFITSWLFNIW</sequence>
<evidence type="ECO:0000313" key="8">
    <source>
        <dbReference type="EMBL" id="KAF5184163.1"/>
    </source>
</evidence>
<dbReference type="OrthoDB" id="676939at2759"/>
<comment type="function">
    <text evidence="5">May act as a carbohydrate transporter.</text>
</comment>
<keyword evidence="9" id="KW-1185">Reference proteome</keyword>
<evidence type="ECO:0000313" key="9">
    <source>
        <dbReference type="Proteomes" id="UP000554482"/>
    </source>
</evidence>
<evidence type="ECO:0000256" key="5">
    <source>
        <dbReference type="ARBA" id="ARBA00037626"/>
    </source>
</evidence>
<organism evidence="8 9">
    <name type="scientific">Thalictrum thalictroides</name>
    <name type="common">Rue-anemone</name>
    <name type="synonym">Anemone thalictroides</name>
    <dbReference type="NCBI Taxonomy" id="46969"/>
    <lineage>
        <taxon>Eukaryota</taxon>
        <taxon>Viridiplantae</taxon>
        <taxon>Streptophyta</taxon>
        <taxon>Embryophyta</taxon>
        <taxon>Tracheophyta</taxon>
        <taxon>Spermatophyta</taxon>
        <taxon>Magnoliopsida</taxon>
        <taxon>Ranunculales</taxon>
        <taxon>Ranunculaceae</taxon>
        <taxon>Thalictroideae</taxon>
        <taxon>Thalictrum</taxon>
    </lineage>
</organism>
<dbReference type="Gene3D" id="2.60.40.420">
    <property type="entry name" value="Cupredoxins - blue copper proteins"/>
    <property type="match status" value="1"/>
</dbReference>
<dbReference type="InterPro" id="IPR003245">
    <property type="entry name" value="Phytocyanin_dom"/>
</dbReference>
<feature type="domain" description="Phytocyanin" evidence="7">
    <location>
        <begin position="16"/>
        <end position="118"/>
    </location>
</feature>
<evidence type="ECO:0000259" key="7">
    <source>
        <dbReference type="PROSITE" id="PS51485"/>
    </source>
</evidence>
<dbReference type="FunFam" id="2.60.40.420:FF:000018">
    <property type="entry name" value="Lamin-like protein"/>
    <property type="match status" value="1"/>
</dbReference>